<evidence type="ECO:0000313" key="3">
    <source>
        <dbReference type="Proteomes" id="UP000006054"/>
    </source>
</evidence>
<proteinExistence type="predicted"/>
<keyword evidence="1" id="KW-0472">Membrane</keyword>
<dbReference type="HOGENOM" id="CLU_2023316_0_0_10"/>
<feature type="transmembrane region" description="Helical" evidence="1">
    <location>
        <begin position="7"/>
        <end position="25"/>
    </location>
</feature>
<dbReference type="STRING" id="880071.Fleli_2586"/>
<keyword evidence="1" id="KW-0812">Transmembrane</keyword>
<dbReference type="KEGG" id="fli:Fleli_2586"/>
<keyword evidence="3" id="KW-1185">Reference proteome</keyword>
<keyword evidence="1" id="KW-1133">Transmembrane helix</keyword>
<evidence type="ECO:0000256" key="1">
    <source>
        <dbReference type="SAM" id="Phobius"/>
    </source>
</evidence>
<accession>I4ALW4</accession>
<dbReference type="RefSeq" id="WP_014798386.1">
    <property type="nucleotide sequence ID" value="NC_018018.1"/>
</dbReference>
<feature type="transmembrane region" description="Helical" evidence="1">
    <location>
        <begin position="74"/>
        <end position="91"/>
    </location>
</feature>
<reference evidence="3" key="1">
    <citation type="submission" date="2012-06" db="EMBL/GenBank/DDBJ databases">
        <title>The complete genome of Flexibacter litoralis DSM 6794.</title>
        <authorList>
            <person name="Lucas S."/>
            <person name="Copeland A."/>
            <person name="Lapidus A."/>
            <person name="Glavina del Rio T."/>
            <person name="Dalin E."/>
            <person name="Tice H."/>
            <person name="Bruce D."/>
            <person name="Goodwin L."/>
            <person name="Pitluck S."/>
            <person name="Peters L."/>
            <person name="Ovchinnikova G."/>
            <person name="Lu M."/>
            <person name="Kyrpides N."/>
            <person name="Mavromatis K."/>
            <person name="Ivanova N."/>
            <person name="Brettin T."/>
            <person name="Detter J.C."/>
            <person name="Han C."/>
            <person name="Larimer F."/>
            <person name="Land M."/>
            <person name="Hauser L."/>
            <person name="Markowitz V."/>
            <person name="Cheng J.-F."/>
            <person name="Hugenholtz P."/>
            <person name="Woyke T."/>
            <person name="Wu D."/>
            <person name="Spring S."/>
            <person name="Lang E."/>
            <person name="Kopitz M."/>
            <person name="Brambilla E."/>
            <person name="Klenk H.-P."/>
            <person name="Eisen J.A."/>
        </authorList>
    </citation>
    <scope>NUCLEOTIDE SEQUENCE [LARGE SCALE GENOMIC DNA]</scope>
    <source>
        <strain evidence="3">ATCC 23117 / DSM 6794 / NBRC 15988 / NCIMB 1366 / Sio-4</strain>
    </source>
</reference>
<dbReference type="Proteomes" id="UP000006054">
    <property type="component" value="Chromosome"/>
</dbReference>
<protein>
    <submittedName>
        <fullName evidence="2">Uncharacterized protein</fullName>
    </submittedName>
</protein>
<sequence length="122" mass="14010">MKSIYITFINVLIVVVTHIISFIFLSEYANKQGICGVGLAIVGGSIPLLLSFICSFIIVYFITKINKETYFEVILWYAIAGIFWHSLIAYFAESYLWALLIIPYLLFLGESFYLKFILNKKS</sequence>
<gene>
    <name evidence="2" type="ordered locus">Fleli_2586</name>
</gene>
<evidence type="ECO:0000313" key="2">
    <source>
        <dbReference type="EMBL" id="AFM04949.1"/>
    </source>
</evidence>
<feature type="transmembrane region" description="Helical" evidence="1">
    <location>
        <begin position="37"/>
        <end position="62"/>
    </location>
</feature>
<organism evidence="2 3">
    <name type="scientific">Bernardetia litoralis (strain ATCC 23117 / DSM 6794 / NBRC 15988 / NCIMB 1366 / Fx l1 / Sio-4)</name>
    <name type="common">Flexibacter litoralis</name>
    <dbReference type="NCBI Taxonomy" id="880071"/>
    <lineage>
        <taxon>Bacteria</taxon>
        <taxon>Pseudomonadati</taxon>
        <taxon>Bacteroidota</taxon>
        <taxon>Cytophagia</taxon>
        <taxon>Cytophagales</taxon>
        <taxon>Bernardetiaceae</taxon>
        <taxon>Bernardetia</taxon>
    </lineage>
</organism>
<dbReference type="EMBL" id="CP003345">
    <property type="protein sequence ID" value="AFM04949.1"/>
    <property type="molecule type" value="Genomic_DNA"/>
</dbReference>
<feature type="transmembrane region" description="Helical" evidence="1">
    <location>
        <begin position="97"/>
        <end position="118"/>
    </location>
</feature>
<name>I4ALW4_BERLS</name>
<dbReference type="AlphaFoldDB" id="I4ALW4"/>